<dbReference type="SUPFAM" id="SSF55729">
    <property type="entry name" value="Acyl-CoA N-acyltransferases (Nat)"/>
    <property type="match status" value="1"/>
</dbReference>
<dbReference type="EMBL" id="CP099424">
    <property type="protein sequence ID" value="USW55509.1"/>
    <property type="molecule type" value="Genomic_DNA"/>
</dbReference>
<dbReference type="InterPro" id="IPR051531">
    <property type="entry name" value="N-acetyltransferase"/>
</dbReference>
<evidence type="ECO:0000313" key="2">
    <source>
        <dbReference type="EMBL" id="USW55509.1"/>
    </source>
</evidence>
<protein>
    <submittedName>
        <fullName evidence="2">GNAT domain, acyl-CoA N-acyltransferase</fullName>
    </submittedName>
</protein>
<dbReference type="Pfam" id="PF13302">
    <property type="entry name" value="Acetyltransf_3"/>
    <property type="match status" value="1"/>
</dbReference>
<name>A0A9Q9AVA6_9PEZI</name>
<sequence length="178" mass="19947">MGPFESARLVYRAVEPAEDEEFFLQIQRDPLSFQNSNARIAAPQSREDAKRYMNHVASKVLLGVVICLPAADQDSKHVPIGAMHLDAIEPHLAHHRNTDIGIDILREYQGKGYGSEAINWVLQWAFQIAGLHRVGICAFGLKAEVVRRYGFKDNFGMMFNLVCSSMNGEQVMEQNLSG</sequence>
<dbReference type="GO" id="GO:0016747">
    <property type="term" value="F:acyltransferase activity, transferring groups other than amino-acyl groups"/>
    <property type="evidence" value="ECO:0007669"/>
    <property type="project" value="InterPro"/>
</dbReference>
<reference evidence="2" key="1">
    <citation type="submission" date="2022-06" db="EMBL/GenBank/DDBJ databases">
        <title>Complete genome sequences of two strains of the flax pathogen Septoria linicola.</title>
        <authorList>
            <person name="Lapalu N."/>
            <person name="Simon A."/>
            <person name="Demenou B."/>
            <person name="Paumier D."/>
            <person name="Guillot M.-P."/>
            <person name="Gout L."/>
            <person name="Valade R."/>
        </authorList>
    </citation>
    <scope>NUCLEOTIDE SEQUENCE</scope>
    <source>
        <strain evidence="2">SE15195</strain>
    </source>
</reference>
<dbReference type="Gene3D" id="3.40.630.30">
    <property type="match status" value="1"/>
</dbReference>
<dbReference type="InterPro" id="IPR000182">
    <property type="entry name" value="GNAT_dom"/>
</dbReference>
<keyword evidence="3" id="KW-1185">Reference proteome</keyword>
<gene>
    <name evidence="2" type="ORF">Slin15195_G088280</name>
</gene>
<evidence type="ECO:0000313" key="3">
    <source>
        <dbReference type="Proteomes" id="UP001056384"/>
    </source>
</evidence>
<accession>A0A9Q9AVA6</accession>
<feature type="domain" description="N-acetyltransferase" evidence="1">
    <location>
        <begin position="9"/>
        <end position="177"/>
    </location>
</feature>
<dbReference type="PANTHER" id="PTHR43792">
    <property type="entry name" value="GNAT FAMILY, PUTATIVE (AFU_ORTHOLOGUE AFUA_3G00765)-RELATED-RELATED"/>
    <property type="match status" value="1"/>
</dbReference>
<dbReference type="Proteomes" id="UP001056384">
    <property type="component" value="Chromosome 7"/>
</dbReference>
<dbReference type="CDD" id="cd04301">
    <property type="entry name" value="NAT_SF"/>
    <property type="match status" value="1"/>
</dbReference>
<organism evidence="2 3">
    <name type="scientific">Septoria linicola</name>
    <dbReference type="NCBI Taxonomy" id="215465"/>
    <lineage>
        <taxon>Eukaryota</taxon>
        <taxon>Fungi</taxon>
        <taxon>Dikarya</taxon>
        <taxon>Ascomycota</taxon>
        <taxon>Pezizomycotina</taxon>
        <taxon>Dothideomycetes</taxon>
        <taxon>Dothideomycetidae</taxon>
        <taxon>Mycosphaerellales</taxon>
        <taxon>Mycosphaerellaceae</taxon>
        <taxon>Septoria</taxon>
    </lineage>
</organism>
<proteinExistence type="predicted"/>
<dbReference type="InterPro" id="IPR016181">
    <property type="entry name" value="Acyl_CoA_acyltransferase"/>
</dbReference>
<dbReference type="PROSITE" id="PS51186">
    <property type="entry name" value="GNAT"/>
    <property type="match status" value="1"/>
</dbReference>
<dbReference type="AlphaFoldDB" id="A0A9Q9AVA6"/>
<dbReference type="OrthoDB" id="64477at2759"/>
<evidence type="ECO:0000259" key="1">
    <source>
        <dbReference type="PROSITE" id="PS51186"/>
    </source>
</evidence>